<sequence length="208" mass="23102">MHPDNQLSIARYRRHAAGYDASARRTMALRLRTIALLQLRPGDVVLDVGAGTGLSYAPLLQAVGAGGRVLAVEQSPDMFALAERRVQQHGWPQLWHIQSAAEDVQLPHAPDALLFNYVHDITRSPQAVTNLLRQARPGARIAMAGMKFFPWWTGPLNLLAWLKNRPYNARATDLWQPWDKVAARCQDFHVGSTQGGMGYIAHGRLISP</sequence>
<name>A0A480AWY3_9BURK</name>
<dbReference type="RefSeq" id="WP_137733045.1">
    <property type="nucleotide sequence ID" value="NZ_BJCL01000005.1"/>
</dbReference>
<evidence type="ECO:0000313" key="1">
    <source>
        <dbReference type="EMBL" id="GCL63308.1"/>
    </source>
</evidence>
<evidence type="ECO:0000313" key="2">
    <source>
        <dbReference type="Proteomes" id="UP000301751"/>
    </source>
</evidence>
<dbReference type="OrthoDB" id="8595155at2"/>
<dbReference type="Pfam" id="PF01135">
    <property type="entry name" value="PCMT"/>
    <property type="match status" value="1"/>
</dbReference>
<accession>A0A480AWY3</accession>
<evidence type="ECO:0008006" key="3">
    <source>
        <dbReference type="Google" id="ProtNLM"/>
    </source>
</evidence>
<dbReference type="InterPro" id="IPR029063">
    <property type="entry name" value="SAM-dependent_MTases_sf"/>
</dbReference>
<reference evidence="2" key="1">
    <citation type="submission" date="2019-03" db="EMBL/GenBank/DDBJ databases">
        <title>Aquabacterium pictum sp.nov., the first bacteriochlorophyll a-containing freshwater bacterium in the genus Aquabacterium of the class Betaproteobacteria.</title>
        <authorList>
            <person name="Hirose S."/>
            <person name="Tank M."/>
            <person name="Hara E."/>
            <person name="Tamaki H."/>
            <person name="Takaichi S."/>
            <person name="Haruta S."/>
            <person name="Hanada S."/>
        </authorList>
    </citation>
    <scope>NUCLEOTIDE SEQUENCE [LARGE SCALE GENOMIC DNA]</scope>
    <source>
        <strain evidence="2">W35</strain>
    </source>
</reference>
<dbReference type="CDD" id="cd02440">
    <property type="entry name" value="AdoMet_MTases"/>
    <property type="match status" value="1"/>
</dbReference>
<dbReference type="Proteomes" id="UP000301751">
    <property type="component" value="Unassembled WGS sequence"/>
</dbReference>
<dbReference type="EMBL" id="BJCL01000005">
    <property type="protein sequence ID" value="GCL63308.1"/>
    <property type="molecule type" value="Genomic_DNA"/>
</dbReference>
<comment type="caution">
    <text evidence="1">The sequence shown here is derived from an EMBL/GenBank/DDBJ whole genome shotgun (WGS) entry which is preliminary data.</text>
</comment>
<proteinExistence type="predicted"/>
<gene>
    <name evidence="1" type="ORF">AQPW35_23890</name>
</gene>
<keyword evidence="2" id="KW-1185">Reference proteome</keyword>
<dbReference type="Gene3D" id="3.40.50.150">
    <property type="entry name" value="Vaccinia Virus protein VP39"/>
    <property type="match status" value="1"/>
</dbReference>
<dbReference type="SUPFAM" id="SSF53335">
    <property type="entry name" value="S-adenosyl-L-methionine-dependent methyltransferases"/>
    <property type="match status" value="1"/>
</dbReference>
<dbReference type="AlphaFoldDB" id="A0A480AWY3"/>
<organism evidence="1 2">
    <name type="scientific">Pseudaquabacterium pictum</name>
    <dbReference type="NCBI Taxonomy" id="2315236"/>
    <lineage>
        <taxon>Bacteria</taxon>
        <taxon>Pseudomonadati</taxon>
        <taxon>Pseudomonadota</taxon>
        <taxon>Betaproteobacteria</taxon>
        <taxon>Burkholderiales</taxon>
        <taxon>Sphaerotilaceae</taxon>
        <taxon>Pseudaquabacterium</taxon>
    </lineage>
</organism>
<protein>
    <recommendedName>
        <fullName evidence="3">Methyltransferase domain-containing protein</fullName>
    </recommendedName>
</protein>